<proteinExistence type="predicted"/>
<dbReference type="AlphaFoldDB" id="M6VGM2"/>
<sequence length="45" mass="5385">MNVASFRLEYQKEVSKYTCRVLEKDFRNRSNYTKEFIFSNIKGSG</sequence>
<name>M6VGM2_9LEPT</name>
<dbReference type="EMBL" id="AKWD02000057">
    <property type="protein sequence ID" value="EMO52294.1"/>
    <property type="molecule type" value="Genomic_DNA"/>
</dbReference>
<evidence type="ECO:0000313" key="2">
    <source>
        <dbReference type="Proteomes" id="UP000012112"/>
    </source>
</evidence>
<protein>
    <submittedName>
        <fullName evidence="1">Uncharacterized protein</fullName>
    </submittedName>
</protein>
<dbReference type="Proteomes" id="UP000012112">
    <property type="component" value="Unassembled WGS sequence"/>
</dbReference>
<accession>M6VGM2</accession>
<comment type="caution">
    <text evidence="1">The sequence shown here is derived from an EMBL/GenBank/DDBJ whole genome shotgun (WGS) entry which is preliminary data.</text>
</comment>
<evidence type="ECO:0000313" key="1">
    <source>
        <dbReference type="EMBL" id="EMO52294.1"/>
    </source>
</evidence>
<gene>
    <name evidence="1" type="ORF">LEP1GSC172_0024</name>
</gene>
<reference evidence="1 2" key="1">
    <citation type="submission" date="2013-01" db="EMBL/GenBank/DDBJ databases">
        <authorList>
            <person name="Harkins D.M."/>
            <person name="Durkin A.S."/>
            <person name="Brinkac L.M."/>
            <person name="Haft D.H."/>
            <person name="Selengut J.D."/>
            <person name="Sanka R."/>
            <person name="DePew J."/>
            <person name="Purushe J."/>
            <person name="Matthias M.A."/>
            <person name="Vinetz J.M."/>
            <person name="Sutton G.G."/>
            <person name="Nierman W.C."/>
            <person name="Fouts D.E."/>
        </authorList>
    </citation>
    <scope>NUCLEOTIDE SEQUENCE [LARGE SCALE GENOMIC DNA]</scope>
    <source>
        <strain evidence="1 2">HAI1536</strain>
    </source>
</reference>
<organism evidence="1 2">
    <name type="scientific">Leptospira noguchii</name>
    <dbReference type="NCBI Taxonomy" id="28182"/>
    <lineage>
        <taxon>Bacteria</taxon>
        <taxon>Pseudomonadati</taxon>
        <taxon>Spirochaetota</taxon>
        <taxon>Spirochaetia</taxon>
        <taxon>Leptospirales</taxon>
        <taxon>Leptospiraceae</taxon>
        <taxon>Leptospira</taxon>
    </lineage>
</organism>